<gene>
    <name evidence="1" type="ORF">EDS130_LOCUS40154</name>
</gene>
<dbReference type="AlphaFoldDB" id="A0A815Q9W0"/>
<dbReference type="Proteomes" id="UP000663852">
    <property type="component" value="Unassembled WGS sequence"/>
</dbReference>
<accession>A0A815Q9W0</accession>
<name>A0A815Q9W0_ADIRI</name>
<organism evidence="1 2">
    <name type="scientific">Adineta ricciae</name>
    <name type="common">Rotifer</name>
    <dbReference type="NCBI Taxonomy" id="249248"/>
    <lineage>
        <taxon>Eukaryota</taxon>
        <taxon>Metazoa</taxon>
        <taxon>Spiralia</taxon>
        <taxon>Gnathifera</taxon>
        <taxon>Rotifera</taxon>
        <taxon>Eurotatoria</taxon>
        <taxon>Bdelloidea</taxon>
        <taxon>Adinetida</taxon>
        <taxon>Adinetidae</taxon>
        <taxon>Adineta</taxon>
    </lineage>
</organism>
<reference evidence="1" key="1">
    <citation type="submission" date="2021-02" db="EMBL/GenBank/DDBJ databases">
        <authorList>
            <person name="Nowell W R."/>
        </authorList>
    </citation>
    <scope>NUCLEOTIDE SEQUENCE</scope>
</reference>
<dbReference type="EMBL" id="CAJNOJ010000476">
    <property type="protein sequence ID" value="CAF1460974.1"/>
    <property type="molecule type" value="Genomic_DNA"/>
</dbReference>
<sequence length="42" mass="4634">NPAGCDAQYPSLSSSGSDSSFWMIFHSFDFNFILLSDTAIRT</sequence>
<comment type="caution">
    <text evidence="1">The sequence shown here is derived from an EMBL/GenBank/DDBJ whole genome shotgun (WGS) entry which is preliminary data.</text>
</comment>
<evidence type="ECO:0000313" key="2">
    <source>
        <dbReference type="Proteomes" id="UP000663852"/>
    </source>
</evidence>
<evidence type="ECO:0000313" key="1">
    <source>
        <dbReference type="EMBL" id="CAF1460974.1"/>
    </source>
</evidence>
<feature type="non-terminal residue" evidence="1">
    <location>
        <position position="1"/>
    </location>
</feature>
<protein>
    <submittedName>
        <fullName evidence="1">Uncharacterized protein</fullName>
    </submittedName>
</protein>
<proteinExistence type="predicted"/>